<dbReference type="Pfam" id="PF00248">
    <property type="entry name" value="Aldo_ket_red"/>
    <property type="match status" value="1"/>
</dbReference>
<keyword evidence="1" id="KW-0560">Oxidoreductase</keyword>
<dbReference type="PANTHER" id="PTHR43625">
    <property type="entry name" value="AFLATOXIN B1 ALDEHYDE REDUCTASE"/>
    <property type="match status" value="1"/>
</dbReference>
<dbReference type="PANTHER" id="PTHR43625:SF40">
    <property type="entry name" value="ALDO-KETO REDUCTASE YAKC [NADP(+)]"/>
    <property type="match status" value="1"/>
</dbReference>
<organism evidence="3 4">
    <name type="scientific">Dactylosporangium fulvum</name>
    <dbReference type="NCBI Taxonomy" id="53359"/>
    <lineage>
        <taxon>Bacteria</taxon>
        <taxon>Bacillati</taxon>
        <taxon>Actinomycetota</taxon>
        <taxon>Actinomycetes</taxon>
        <taxon>Micromonosporales</taxon>
        <taxon>Micromonosporaceae</taxon>
        <taxon>Dactylosporangium</taxon>
    </lineage>
</organism>
<sequence>MKTFPLGKRAVHRVGFGAMQLPGRGAFGPPRDRAEALAVVRRAVELGVDHVDTAQYYGPAVANEVLRSALYPYPEQLVLVTKVGAARDEQGAWIPAQRPEQLRQGVLDNLRALKVDRLDVVNLRLAQKGGAAALLDEQLDAMVAMRDEGLIADIGLSNVDLDQLRRALERTEIVCVQNPYNLVDRGSAAVLHECTGRGIAFVPFFPLGASFGRARVLGHPKVKAVAERLDVTPAQVALAWLLATAPNTLLIPGTASLEHLEENMGAGHIRLDDEALAVLDGLATDGAEAARATRAGVAEDGDAEDGDGDA</sequence>
<dbReference type="Gene3D" id="3.20.20.100">
    <property type="entry name" value="NADP-dependent oxidoreductase domain"/>
    <property type="match status" value="1"/>
</dbReference>
<dbReference type="Proteomes" id="UP001059617">
    <property type="component" value="Chromosome"/>
</dbReference>
<evidence type="ECO:0000313" key="3">
    <source>
        <dbReference type="EMBL" id="UWP79350.1"/>
    </source>
</evidence>
<dbReference type="PRINTS" id="PR00069">
    <property type="entry name" value="ALDKETRDTASE"/>
</dbReference>
<evidence type="ECO:0000259" key="2">
    <source>
        <dbReference type="Pfam" id="PF00248"/>
    </source>
</evidence>
<reference evidence="3" key="2">
    <citation type="submission" date="2022-09" db="EMBL/GenBank/DDBJ databases">
        <title>Biosynthetic gene clusters of Dactylosporangioum fulvum.</title>
        <authorList>
            <person name="Caradec T."/>
        </authorList>
    </citation>
    <scope>NUCLEOTIDE SEQUENCE</scope>
    <source>
        <strain evidence="3">NRRL B-16292</strain>
    </source>
</reference>
<accession>A0ABY5VPZ2</accession>
<dbReference type="InterPro" id="IPR050791">
    <property type="entry name" value="Aldo-Keto_reductase"/>
</dbReference>
<dbReference type="SUPFAM" id="SSF51430">
    <property type="entry name" value="NAD(P)-linked oxidoreductase"/>
    <property type="match status" value="1"/>
</dbReference>
<evidence type="ECO:0000256" key="1">
    <source>
        <dbReference type="ARBA" id="ARBA00023002"/>
    </source>
</evidence>
<dbReference type="CDD" id="cd19088">
    <property type="entry name" value="AKR_AKR13B1"/>
    <property type="match status" value="1"/>
</dbReference>
<name>A0ABY5VPZ2_9ACTN</name>
<keyword evidence="4" id="KW-1185">Reference proteome</keyword>
<proteinExistence type="predicted"/>
<dbReference type="InterPro" id="IPR020471">
    <property type="entry name" value="AKR"/>
</dbReference>
<dbReference type="EMBL" id="CP073720">
    <property type="protein sequence ID" value="UWP79350.1"/>
    <property type="molecule type" value="Genomic_DNA"/>
</dbReference>
<feature type="domain" description="NADP-dependent oxidoreductase" evidence="2">
    <location>
        <begin position="14"/>
        <end position="282"/>
    </location>
</feature>
<protein>
    <submittedName>
        <fullName evidence="3">Oxidoreductase</fullName>
    </submittedName>
</protein>
<reference evidence="3" key="1">
    <citation type="submission" date="2021-04" db="EMBL/GenBank/DDBJ databases">
        <authorList>
            <person name="Hartkoorn R.C."/>
            <person name="Beaudoing E."/>
            <person name="Hot D."/>
        </authorList>
    </citation>
    <scope>NUCLEOTIDE SEQUENCE</scope>
    <source>
        <strain evidence="3">NRRL B-16292</strain>
    </source>
</reference>
<dbReference type="RefSeq" id="WP_259857031.1">
    <property type="nucleotide sequence ID" value="NZ_BAAAST010000125.1"/>
</dbReference>
<dbReference type="NCBIfam" id="NF007695">
    <property type="entry name" value="PRK10376.1"/>
    <property type="match status" value="1"/>
</dbReference>
<evidence type="ECO:0000313" key="4">
    <source>
        <dbReference type="Proteomes" id="UP001059617"/>
    </source>
</evidence>
<dbReference type="InterPro" id="IPR023210">
    <property type="entry name" value="NADP_OxRdtase_dom"/>
</dbReference>
<gene>
    <name evidence="3" type="ORF">Dfulv_29805</name>
</gene>
<dbReference type="InterPro" id="IPR036812">
    <property type="entry name" value="NAD(P)_OxRdtase_dom_sf"/>
</dbReference>